<dbReference type="Pfam" id="PF22339">
    <property type="entry name" value="YgxA-like_sub_bind"/>
    <property type="match status" value="1"/>
</dbReference>
<accession>A0A2W1L942</accession>
<dbReference type="InterPro" id="IPR029348">
    <property type="entry name" value="NTF-like"/>
</dbReference>
<keyword evidence="5" id="KW-1185">Reference proteome</keyword>
<evidence type="ECO:0008006" key="6">
    <source>
        <dbReference type="Google" id="ProtNLM"/>
    </source>
</evidence>
<dbReference type="Pfam" id="PF18576">
    <property type="entry name" value="HTH_52"/>
    <property type="match status" value="1"/>
</dbReference>
<sequence length="292" mass="33304">MTKTLRIDRLVEKDGLLGLLAVDNPFSYNPLIDGMDLLLLAVRDNLPYDQGIEHVTSDGQRIQIRTVAPAILEYWLTGNENRNIIPWLLRGEILFEQGEYMSHMKQRLAAFPEELRKQKKLAEFSAFLRTYLQAKQNLQDGNILDAHSNILNSLHHWAHISLIEAGVHPEVTVWAQIRKINPGIYKLYDELTVSPETLEQRVHLVLLACEFQVMSNMKSCCSLLLEVMEGREEPWNVMDLSEHPGLQALKLDYALLLQKLVKRGLIREVAVIPDSGDTDSIELMYAPLAQEA</sequence>
<dbReference type="Gene3D" id="1.20.120.330">
    <property type="entry name" value="Nucleotidyltransferases domain 2"/>
    <property type="match status" value="1"/>
</dbReference>
<dbReference type="InterPro" id="IPR041143">
    <property type="entry name" value="YgxA_HTH"/>
</dbReference>
<dbReference type="InterPro" id="IPR054515">
    <property type="entry name" value="YgxA-like_substrate-bd"/>
</dbReference>
<evidence type="ECO:0000313" key="5">
    <source>
        <dbReference type="Proteomes" id="UP000249522"/>
    </source>
</evidence>
<reference evidence="4 5" key="1">
    <citation type="submission" date="2018-06" db="EMBL/GenBank/DDBJ databases">
        <title>Paenibacillus imtechensis sp. nov.</title>
        <authorList>
            <person name="Pinnaka A.K."/>
            <person name="Singh H."/>
            <person name="Kaur M."/>
        </authorList>
    </citation>
    <scope>NUCLEOTIDE SEQUENCE [LARGE SCALE GENOMIC DNA]</scope>
    <source>
        <strain evidence="4 5">SMB1</strain>
    </source>
</reference>
<evidence type="ECO:0000259" key="2">
    <source>
        <dbReference type="Pfam" id="PF18576"/>
    </source>
</evidence>
<feature type="domain" description="YgxA-like helix-turn-helix" evidence="2">
    <location>
        <begin position="224"/>
        <end position="269"/>
    </location>
</feature>
<name>A0A2W1L942_9BACL</name>
<feature type="domain" description="Nucleotidyltransferase-like" evidence="1">
    <location>
        <begin position="13"/>
        <end position="116"/>
    </location>
</feature>
<dbReference type="Gene3D" id="3.30.460.10">
    <property type="entry name" value="Beta Polymerase, domain 2"/>
    <property type="match status" value="1"/>
</dbReference>
<gene>
    <name evidence="4" type="ORF">DNH61_14395</name>
</gene>
<dbReference type="EMBL" id="QKRB01000044">
    <property type="protein sequence ID" value="PZD95756.1"/>
    <property type="molecule type" value="Genomic_DNA"/>
</dbReference>
<dbReference type="Proteomes" id="UP000249522">
    <property type="component" value="Unassembled WGS sequence"/>
</dbReference>
<dbReference type="InterPro" id="IPR043519">
    <property type="entry name" value="NT_sf"/>
</dbReference>
<protein>
    <recommendedName>
        <fullName evidence="6">Nucleotidyltransferase-like domain-containing protein</fullName>
    </recommendedName>
</protein>
<evidence type="ECO:0000313" key="4">
    <source>
        <dbReference type="EMBL" id="PZD95756.1"/>
    </source>
</evidence>
<dbReference type="OrthoDB" id="2350973at2"/>
<evidence type="ECO:0000259" key="1">
    <source>
        <dbReference type="Pfam" id="PF14540"/>
    </source>
</evidence>
<evidence type="ECO:0000259" key="3">
    <source>
        <dbReference type="Pfam" id="PF22339"/>
    </source>
</evidence>
<feature type="domain" description="YgxA-like substrate binding" evidence="3">
    <location>
        <begin position="119"/>
        <end position="215"/>
    </location>
</feature>
<comment type="caution">
    <text evidence="4">The sequence shown here is derived from an EMBL/GenBank/DDBJ whole genome shotgun (WGS) entry which is preliminary data.</text>
</comment>
<dbReference type="AlphaFoldDB" id="A0A2W1L942"/>
<dbReference type="Pfam" id="PF14540">
    <property type="entry name" value="NTF-like"/>
    <property type="match status" value="1"/>
</dbReference>
<proteinExistence type="predicted"/>
<organism evidence="4 5">
    <name type="scientific">Paenibacillus sambharensis</name>
    <dbReference type="NCBI Taxonomy" id="1803190"/>
    <lineage>
        <taxon>Bacteria</taxon>
        <taxon>Bacillati</taxon>
        <taxon>Bacillota</taxon>
        <taxon>Bacilli</taxon>
        <taxon>Bacillales</taxon>
        <taxon>Paenibacillaceae</taxon>
        <taxon>Paenibacillus</taxon>
    </lineage>
</organism>